<dbReference type="InterPro" id="IPR005324">
    <property type="entry name" value="Ribosomal_uS5_C"/>
</dbReference>
<dbReference type="RefSeq" id="WP_036095843.1">
    <property type="nucleotide sequence ID" value="NZ_AODF01000001.1"/>
</dbReference>
<keyword evidence="11" id="KW-1185">Reference proteome</keyword>
<comment type="caution">
    <text evidence="10">The sequence shown here is derived from an EMBL/GenBank/DDBJ whole genome shotgun (WGS) entry which is preliminary data.</text>
</comment>
<dbReference type="Gene3D" id="3.30.230.10">
    <property type="match status" value="1"/>
</dbReference>
<dbReference type="PANTHER" id="PTHR48277">
    <property type="entry name" value="MITOCHONDRIAL RIBOSOMAL PROTEIN S5"/>
    <property type="match status" value="1"/>
</dbReference>
<organism evidence="10 11">
    <name type="scientific">Listeria floridensis FSL S10-1187</name>
    <dbReference type="NCBI Taxonomy" id="1265817"/>
    <lineage>
        <taxon>Bacteria</taxon>
        <taxon>Bacillati</taxon>
        <taxon>Bacillota</taxon>
        <taxon>Bacilli</taxon>
        <taxon>Bacillales</taxon>
        <taxon>Listeriaceae</taxon>
        <taxon>Listeria</taxon>
    </lineage>
</organism>
<evidence type="ECO:0000256" key="1">
    <source>
        <dbReference type="ARBA" id="ARBA00008945"/>
    </source>
</evidence>
<dbReference type="Pfam" id="PF03719">
    <property type="entry name" value="Ribosomal_S5_C"/>
    <property type="match status" value="1"/>
</dbReference>
<name>A0ABP3B1U3_9LIST</name>
<dbReference type="PANTHER" id="PTHR48277:SF1">
    <property type="entry name" value="MITOCHONDRIAL RIBOSOMAL PROTEIN S5"/>
    <property type="match status" value="1"/>
</dbReference>
<dbReference type="InterPro" id="IPR020568">
    <property type="entry name" value="Ribosomal_Su5_D2-typ_SF"/>
</dbReference>
<evidence type="ECO:0000259" key="9">
    <source>
        <dbReference type="PROSITE" id="PS50881"/>
    </source>
</evidence>
<protein>
    <recommendedName>
        <fullName evidence="6 7">Small ribosomal subunit protein uS5</fullName>
    </recommendedName>
</protein>
<dbReference type="PROSITE" id="PS00585">
    <property type="entry name" value="RIBOSOMAL_S5"/>
    <property type="match status" value="1"/>
</dbReference>
<feature type="domain" description="S5 DRBM" evidence="9">
    <location>
        <begin position="12"/>
        <end position="75"/>
    </location>
</feature>
<dbReference type="EMBL" id="AODF01000001">
    <property type="protein sequence ID" value="EUJ33888.1"/>
    <property type="molecule type" value="Genomic_DNA"/>
</dbReference>
<dbReference type="InterPro" id="IPR000851">
    <property type="entry name" value="Ribosomal_uS5"/>
</dbReference>
<gene>
    <name evidence="7 10" type="primary">rpsE</name>
    <name evidence="10" type="ORF">MFLO_01670</name>
</gene>
<keyword evidence="2 7" id="KW-0699">rRNA-binding</keyword>
<keyword evidence="5 7" id="KW-0687">Ribonucleoprotein</keyword>
<reference evidence="10 11" key="1">
    <citation type="journal article" date="2014" name="Int. J. Syst. Evol. Microbiol.">
        <title>Listeria floridensis sp. nov., Listeria aquatica sp. nov., Listeria cornellensis sp. nov., Listeria riparia sp. nov. and Listeria grandensis sp. nov., from agricultural and natural environments.</title>
        <authorList>
            <person name="den Bakker H.C."/>
            <person name="Warchocki S."/>
            <person name="Wright E.M."/>
            <person name="Allred A.F."/>
            <person name="Ahlstrom C."/>
            <person name="Manuel C.S."/>
            <person name="Stasiewicz M.J."/>
            <person name="Burrell A."/>
            <person name="Roof S."/>
            <person name="Strawn L."/>
            <person name="Fortes E.D."/>
            <person name="Nightingale K.K."/>
            <person name="Kephart D."/>
            <person name="Wiedmann M."/>
        </authorList>
    </citation>
    <scope>NUCLEOTIDE SEQUENCE [LARGE SCALE GENOMIC DNA]</scope>
    <source>
        <strain evidence="10 11">FSL S10-1187</strain>
    </source>
</reference>
<sequence length="167" mass="17424">MAEIIDGNKLDLEERVVTINRVAKVVKGGRRFRFTALVVVGDKNGHVGFGTGKAQEVPDAIRKAVEDAKKNMVFVPTVGTTLPHTVVGRFGGGEILLKPASAGSGVTAGGPVRAVLELAGVADVSSKSLGSNTPINMVRATIDGIKQLKKAEDVAKLRGKTVEELLG</sequence>
<comment type="similarity">
    <text evidence="1 7 8">Belongs to the universal ribosomal protein uS5 family.</text>
</comment>
<dbReference type="Pfam" id="PF00333">
    <property type="entry name" value="Ribosomal_S5"/>
    <property type="match status" value="1"/>
</dbReference>
<evidence type="ECO:0000256" key="6">
    <source>
        <dbReference type="ARBA" id="ARBA00035255"/>
    </source>
</evidence>
<keyword evidence="4 7" id="KW-0689">Ribosomal protein</keyword>
<accession>A0ABP3B1U3</accession>
<dbReference type="NCBIfam" id="TIGR01021">
    <property type="entry name" value="rpsE_bact"/>
    <property type="match status" value="1"/>
</dbReference>
<dbReference type="SUPFAM" id="SSF54211">
    <property type="entry name" value="Ribosomal protein S5 domain 2-like"/>
    <property type="match status" value="1"/>
</dbReference>
<evidence type="ECO:0000256" key="8">
    <source>
        <dbReference type="RuleBase" id="RU003823"/>
    </source>
</evidence>
<keyword evidence="3 7" id="KW-0694">RNA-binding</keyword>
<dbReference type="InterPro" id="IPR013810">
    <property type="entry name" value="Ribosomal_uS5_N"/>
</dbReference>
<dbReference type="InterPro" id="IPR014721">
    <property type="entry name" value="Ribsml_uS5_D2-typ_fold_subgr"/>
</dbReference>
<dbReference type="SUPFAM" id="SSF54768">
    <property type="entry name" value="dsRNA-binding domain-like"/>
    <property type="match status" value="1"/>
</dbReference>
<dbReference type="InterPro" id="IPR005712">
    <property type="entry name" value="Ribosomal_uS5_bac-type"/>
</dbReference>
<evidence type="ECO:0000313" key="11">
    <source>
        <dbReference type="Proteomes" id="UP000019249"/>
    </source>
</evidence>
<evidence type="ECO:0000256" key="4">
    <source>
        <dbReference type="ARBA" id="ARBA00022980"/>
    </source>
</evidence>
<evidence type="ECO:0000256" key="3">
    <source>
        <dbReference type="ARBA" id="ARBA00022884"/>
    </source>
</evidence>
<dbReference type="HAMAP" id="MF_01307_B">
    <property type="entry name" value="Ribosomal_uS5_B"/>
    <property type="match status" value="1"/>
</dbReference>
<dbReference type="PROSITE" id="PS50881">
    <property type="entry name" value="S5_DSRBD"/>
    <property type="match status" value="1"/>
</dbReference>
<evidence type="ECO:0000256" key="5">
    <source>
        <dbReference type="ARBA" id="ARBA00023274"/>
    </source>
</evidence>
<comment type="function">
    <text evidence="7">Located at the back of the 30S subunit body where it stabilizes the conformation of the head with respect to the body.</text>
</comment>
<dbReference type="InterPro" id="IPR018192">
    <property type="entry name" value="Ribosomal_uS5_N_CS"/>
</dbReference>
<dbReference type="Gene3D" id="3.30.160.20">
    <property type="match status" value="1"/>
</dbReference>
<evidence type="ECO:0000313" key="10">
    <source>
        <dbReference type="EMBL" id="EUJ33888.1"/>
    </source>
</evidence>
<proteinExistence type="inferred from homology"/>
<evidence type="ECO:0000256" key="7">
    <source>
        <dbReference type="HAMAP-Rule" id="MF_01307"/>
    </source>
</evidence>
<comment type="subunit">
    <text evidence="7">Part of the 30S ribosomal subunit. Contacts proteins S4 and S8.</text>
</comment>
<dbReference type="GO" id="GO:0005840">
    <property type="term" value="C:ribosome"/>
    <property type="evidence" value="ECO:0007669"/>
    <property type="project" value="UniProtKB-KW"/>
</dbReference>
<evidence type="ECO:0000256" key="2">
    <source>
        <dbReference type="ARBA" id="ARBA00022730"/>
    </source>
</evidence>
<dbReference type="Proteomes" id="UP000019249">
    <property type="component" value="Unassembled WGS sequence"/>
</dbReference>
<comment type="function">
    <text evidence="7">With S4 and S12 plays an important role in translational accuracy.</text>
</comment>
<comment type="domain">
    <text evidence="7">The N-terminal domain interacts with the head of the 30S subunit; the C-terminal domain interacts with the body and contacts protein S4. The interaction surface between S4 and S5 is involved in control of translational fidelity.</text>
</comment>